<organism evidence="1 2">
    <name type="scientific">Caldiarchaeum subterraneum</name>
    <dbReference type="NCBI Taxonomy" id="311458"/>
    <lineage>
        <taxon>Archaea</taxon>
        <taxon>Nitrososphaerota</taxon>
        <taxon>Candidatus Caldarchaeales</taxon>
        <taxon>Candidatus Caldarchaeaceae</taxon>
        <taxon>Candidatus Caldarchaeum</taxon>
    </lineage>
</organism>
<name>A0A832ZVL3_CALS0</name>
<reference evidence="1" key="1">
    <citation type="journal article" date="2020" name="ISME J.">
        <title>Gammaproteobacteria mediating utilization of methyl-, sulfur- and petroleum organic compounds in deep ocean hydrothermal plumes.</title>
        <authorList>
            <person name="Zhou Z."/>
            <person name="Liu Y."/>
            <person name="Pan J."/>
            <person name="Cron B.R."/>
            <person name="Toner B.M."/>
            <person name="Anantharaman K."/>
            <person name="Breier J.A."/>
            <person name="Dick G.J."/>
            <person name="Li M."/>
        </authorList>
    </citation>
    <scope>NUCLEOTIDE SEQUENCE</scope>
    <source>
        <strain evidence="1">SZUA-1515</strain>
    </source>
</reference>
<dbReference type="AlphaFoldDB" id="A0A832ZVL3"/>
<evidence type="ECO:0000313" key="2">
    <source>
        <dbReference type="Proteomes" id="UP000608579"/>
    </source>
</evidence>
<proteinExistence type="predicted"/>
<evidence type="ECO:0008006" key="3">
    <source>
        <dbReference type="Google" id="ProtNLM"/>
    </source>
</evidence>
<dbReference type="Proteomes" id="UP000608579">
    <property type="component" value="Unassembled WGS sequence"/>
</dbReference>
<gene>
    <name evidence="1" type="ORF">EYH45_01530</name>
</gene>
<accession>A0A832ZVL3</accession>
<dbReference type="EMBL" id="DQVM01000029">
    <property type="protein sequence ID" value="HIQ29226.1"/>
    <property type="molecule type" value="Genomic_DNA"/>
</dbReference>
<sequence>MEFPVCSFDLKSGIFCPKCEAKIRSGEVTELDVQVMKLLQELERSISQLGGLSYRKSVQSGEVVFVVLGEGSLARLTPPQQAMVRKKISEKLKANVRLVEDSRDINKFIQSLVAPARITMVNRIWLPDQSEEMRVVLNDERSLRIRREVVEDVVGRVKGVTVRIDFERRGRRRGF</sequence>
<evidence type="ECO:0000313" key="1">
    <source>
        <dbReference type="EMBL" id="HIQ29226.1"/>
    </source>
</evidence>
<comment type="caution">
    <text evidence="1">The sequence shown here is derived from an EMBL/GenBank/DDBJ whole genome shotgun (WGS) entry which is preliminary data.</text>
</comment>
<protein>
    <recommendedName>
        <fullName evidence="3">Transcription elongation factor NusA</fullName>
    </recommendedName>
</protein>